<dbReference type="AlphaFoldDB" id="A0A550CAK1"/>
<feature type="region of interest" description="Disordered" evidence="1">
    <location>
        <begin position="1"/>
        <end position="111"/>
    </location>
</feature>
<dbReference type="SUPFAM" id="SSF47923">
    <property type="entry name" value="Ypt/Rab-GAP domain of gyp1p"/>
    <property type="match status" value="2"/>
</dbReference>
<dbReference type="Gene3D" id="1.10.472.80">
    <property type="entry name" value="Ypt/Rab-GAP domain of gyp1p, domain 3"/>
    <property type="match status" value="1"/>
</dbReference>
<evidence type="ECO:0000259" key="2">
    <source>
        <dbReference type="PROSITE" id="PS50086"/>
    </source>
</evidence>
<proteinExistence type="predicted"/>
<feature type="compositionally biased region" description="Polar residues" evidence="1">
    <location>
        <begin position="74"/>
        <end position="91"/>
    </location>
</feature>
<dbReference type="InterPro" id="IPR000195">
    <property type="entry name" value="Rab-GAP-TBC_dom"/>
</dbReference>
<feature type="compositionally biased region" description="Basic and acidic residues" evidence="1">
    <location>
        <begin position="44"/>
        <end position="57"/>
    </location>
</feature>
<reference evidence="3 4" key="1">
    <citation type="journal article" date="2019" name="New Phytol.">
        <title>Comparative genomics reveals unique wood-decay strategies and fruiting body development in the Schizophyllaceae.</title>
        <authorList>
            <person name="Almasi E."/>
            <person name="Sahu N."/>
            <person name="Krizsan K."/>
            <person name="Balint B."/>
            <person name="Kovacs G.M."/>
            <person name="Kiss B."/>
            <person name="Cseklye J."/>
            <person name="Drula E."/>
            <person name="Henrissat B."/>
            <person name="Nagy I."/>
            <person name="Chovatia M."/>
            <person name="Adam C."/>
            <person name="LaButti K."/>
            <person name="Lipzen A."/>
            <person name="Riley R."/>
            <person name="Grigoriev I.V."/>
            <person name="Nagy L.G."/>
        </authorList>
    </citation>
    <scope>NUCLEOTIDE SEQUENCE [LARGE SCALE GENOMIC DNA]</scope>
    <source>
        <strain evidence="3 4">NL-1724</strain>
    </source>
</reference>
<dbReference type="PANTHER" id="PTHR47219:SF9">
    <property type="entry name" value="GTPASE ACTIVATING PROTEIN AND CENTROSOME-ASSOCIATED, ISOFORM B"/>
    <property type="match status" value="1"/>
</dbReference>
<dbReference type="PANTHER" id="PTHR47219">
    <property type="entry name" value="RAB GTPASE-ACTIVATING PROTEIN 1-LIKE"/>
    <property type="match status" value="1"/>
</dbReference>
<evidence type="ECO:0000313" key="4">
    <source>
        <dbReference type="Proteomes" id="UP000320762"/>
    </source>
</evidence>
<dbReference type="Gene3D" id="1.10.8.270">
    <property type="entry name" value="putative rabgap domain of human tbc1 domain family member 14 like domains"/>
    <property type="match status" value="1"/>
</dbReference>
<comment type="caution">
    <text evidence="3">The sequence shown here is derived from an EMBL/GenBank/DDBJ whole genome shotgun (WGS) entry which is preliminary data.</text>
</comment>
<dbReference type="InterPro" id="IPR035969">
    <property type="entry name" value="Rab-GAP_TBC_sf"/>
</dbReference>
<evidence type="ECO:0000313" key="3">
    <source>
        <dbReference type="EMBL" id="TRM61804.1"/>
    </source>
</evidence>
<evidence type="ECO:0000256" key="1">
    <source>
        <dbReference type="SAM" id="MobiDB-lite"/>
    </source>
</evidence>
<protein>
    <submittedName>
        <fullName evidence="3">Rab-GTPase-TBC domain-containing protein</fullName>
    </submittedName>
</protein>
<dbReference type="STRING" id="97359.A0A550CAK1"/>
<dbReference type="Pfam" id="PF00566">
    <property type="entry name" value="RabGAP-TBC"/>
    <property type="match status" value="1"/>
</dbReference>
<gene>
    <name evidence="3" type="ORF">BD626DRAFT_548946</name>
</gene>
<accession>A0A550CAK1</accession>
<dbReference type="OrthoDB" id="159449at2759"/>
<name>A0A550CAK1_9AGAR</name>
<dbReference type="GO" id="GO:0031267">
    <property type="term" value="F:small GTPase binding"/>
    <property type="evidence" value="ECO:0007669"/>
    <property type="project" value="TreeGrafter"/>
</dbReference>
<dbReference type="PROSITE" id="PS50086">
    <property type="entry name" value="TBC_RABGAP"/>
    <property type="match status" value="1"/>
</dbReference>
<dbReference type="Proteomes" id="UP000320762">
    <property type="component" value="Unassembled WGS sequence"/>
</dbReference>
<feature type="compositionally biased region" description="Basic and acidic residues" evidence="1">
    <location>
        <begin position="1"/>
        <end position="24"/>
    </location>
</feature>
<dbReference type="InterPro" id="IPR050302">
    <property type="entry name" value="Rab_GAP_TBC_domain"/>
</dbReference>
<dbReference type="EMBL" id="VDMD01000015">
    <property type="protein sequence ID" value="TRM61804.1"/>
    <property type="molecule type" value="Genomic_DNA"/>
</dbReference>
<sequence>MPNLRRSGDKHDTSSFSAAHDHETMQVQDMDFELVRPSIPQLRNSEDSARASIDSRSDLPMPTVPGLLRPESPALSTISAPRSPTAASDGSTPRGPVSLNKPPDAESIEGHRQRELKWVSLMSNVPPSHARKSKKVRKLLYEGVPSSVRYLVWSHMMDSRGKSVPTVYGQLAKRERVAAYRQIERDGAQSAFDHPNLAPTQTSLLSLLQSYLCMVPDINYSKGLTLIAGHLLLLAPEEDAFWIFVTLMDAYLRPYFSSNTTQLEVDAALFCRALEANDSLVAKKILTEIGIGAVELCRPWFTTLFVDALPSEYVNRVWDLFLFEGLPFLIRVGLAVIQCCRRAILECKNEESLLRYITVPPPTWFPPTVEAFITVVTSTKLKDDDVRKQRVKMEAQIKRQTQPAPRLQTNFISLPKP</sequence>
<feature type="domain" description="Rab-GAP TBC" evidence="2">
    <location>
        <begin position="143"/>
        <end position="325"/>
    </location>
</feature>
<dbReference type="SMART" id="SM00164">
    <property type="entry name" value="TBC"/>
    <property type="match status" value="1"/>
</dbReference>
<keyword evidence="4" id="KW-1185">Reference proteome</keyword>
<organism evidence="3 4">
    <name type="scientific">Schizophyllum amplum</name>
    <dbReference type="NCBI Taxonomy" id="97359"/>
    <lineage>
        <taxon>Eukaryota</taxon>
        <taxon>Fungi</taxon>
        <taxon>Dikarya</taxon>
        <taxon>Basidiomycota</taxon>
        <taxon>Agaricomycotina</taxon>
        <taxon>Agaricomycetes</taxon>
        <taxon>Agaricomycetidae</taxon>
        <taxon>Agaricales</taxon>
        <taxon>Schizophyllaceae</taxon>
        <taxon>Schizophyllum</taxon>
    </lineage>
</organism>
<dbReference type="GO" id="GO:0005096">
    <property type="term" value="F:GTPase activator activity"/>
    <property type="evidence" value="ECO:0007669"/>
    <property type="project" value="TreeGrafter"/>
</dbReference>